<dbReference type="SUPFAM" id="SSF46934">
    <property type="entry name" value="UBA-like"/>
    <property type="match status" value="1"/>
</dbReference>
<dbReference type="Pfam" id="PF02845">
    <property type="entry name" value="CUE"/>
    <property type="match status" value="1"/>
</dbReference>
<dbReference type="RefSeq" id="XP_016615921.1">
    <property type="nucleotide sequence ID" value="XM_016767823.1"/>
</dbReference>
<dbReference type="EMBL" id="KN846996">
    <property type="protein sequence ID" value="KIW89252.1"/>
    <property type="molecule type" value="Genomic_DNA"/>
</dbReference>
<evidence type="ECO:0000256" key="1">
    <source>
        <dbReference type="SAM" id="MobiDB-lite"/>
    </source>
</evidence>
<feature type="compositionally biased region" description="Basic residues" evidence="1">
    <location>
        <begin position="315"/>
        <end position="333"/>
    </location>
</feature>
<feature type="region of interest" description="Disordered" evidence="1">
    <location>
        <begin position="576"/>
        <end position="683"/>
    </location>
</feature>
<sequence length="683" mass="75799">MEQVPGMPDGLPPLALYPEPNLQASLPPAEWEACLDSWLFSLEFRLRLQDKDFSRLSFAQDASGVPFLASFFRWNGAGGTAAAAPSSSSQKERILGKRAYLLLRRLLLVTHTPFDYDAAKLVELLCQASLHYAAVPDWRATLRTLWKRDQSQLMHAVEGWKKAVSADLSIQPGSGALLTRLCEMNAFVKVSPDAGLVLMTGSDYLETLMEAYGRLQTSPDAVLFQRLLTEHMFYSLRSLMSDGSSHGSLLLDHLYFMKSEADRLMKAKPNEPTLSSSLVCSTSFLRHLASDSSVTSSQRGQGLLESLSTYRQNTRHLHPPISPRRRKSAKGKGKANMNEEMHIHQASQISQVHELFPDLSNQYILRLLDHFHDDTEAVVAALLEPDSLPSDLRDRGVEGPALDIAGPAHDLAPHSTPPLLPERKNIFDGDDLDELRISAGRLHRGRKDVRIDHTETEHEHAQRKAAIISALAAFDSDDDERDDTYDIADVGGTVDSTLDTDTRPPPERGPDQNPYEERLFRAWRDNQELFARDSKTRISKVRQDLKRETEMSDEQLEGWAIMLKKDPKLQDRLEKKYSGTQSFRGSQAALASTRWRGDNTPEDSEGEAGSGGRRMGQAQIRGSRPWGRGRGGVGSTAGPSGDAATQAARRRKEQGRGRGGASHNRREGRARKMGRGMGGGVPQ</sequence>
<organism evidence="3 4">
    <name type="scientific">Cladophialophora bantiana (strain ATCC 10958 / CBS 173.52 / CDC B-1940 / NIH 8579)</name>
    <name type="common">Xylohypha bantiana</name>
    <dbReference type="NCBI Taxonomy" id="1442370"/>
    <lineage>
        <taxon>Eukaryota</taxon>
        <taxon>Fungi</taxon>
        <taxon>Dikarya</taxon>
        <taxon>Ascomycota</taxon>
        <taxon>Pezizomycotina</taxon>
        <taxon>Eurotiomycetes</taxon>
        <taxon>Chaetothyriomycetidae</taxon>
        <taxon>Chaetothyriales</taxon>
        <taxon>Herpotrichiellaceae</taxon>
        <taxon>Cladophialophora</taxon>
    </lineage>
</organism>
<dbReference type="InterPro" id="IPR052586">
    <property type="entry name" value="ASCC2"/>
</dbReference>
<dbReference type="InterPro" id="IPR009060">
    <property type="entry name" value="UBA-like_sf"/>
</dbReference>
<accession>A0A0D2FRN2</accession>
<proteinExistence type="predicted"/>
<dbReference type="PANTHER" id="PTHR21494:SF0">
    <property type="entry name" value="ACTIVATING SIGNAL COINTEGRATOR 1 COMPLEX SUBUNIT 2"/>
    <property type="match status" value="1"/>
</dbReference>
<dbReference type="InterPro" id="IPR041800">
    <property type="entry name" value="ASCC2_CUE"/>
</dbReference>
<protein>
    <recommendedName>
        <fullName evidence="2">CUE domain-containing protein</fullName>
    </recommendedName>
</protein>
<dbReference type="Gene3D" id="1.10.8.10">
    <property type="entry name" value="DNA helicase RuvA subunit, C-terminal domain"/>
    <property type="match status" value="1"/>
</dbReference>
<dbReference type="InterPro" id="IPR003892">
    <property type="entry name" value="CUE"/>
</dbReference>
<dbReference type="VEuPathDB" id="FungiDB:Z519_10105"/>
<gene>
    <name evidence="3" type="ORF">Z519_10105</name>
</gene>
<dbReference type="GO" id="GO:0043130">
    <property type="term" value="F:ubiquitin binding"/>
    <property type="evidence" value="ECO:0007669"/>
    <property type="project" value="InterPro"/>
</dbReference>
<feature type="region of interest" description="Disordered" evidence="1">
    <location>
        <begin position="315"/>
        <end position="334"/>
    </location>
</feature>
<evidence type="ECO:0000313" key="4">
    <source>
        <dbReference type="Proteomes" id="UP000053789"/>
    </source>
</evidence>
<dbReference type="PROSITE" id="PS51140">
    <property type="entry name" value="CUE"/>
    <property type="match status" value="1"/>
</dbReference>
<reference evidence="3" key="1">
    <citation type="submission" date="2015-01" db="EMBL/GenBank/DDBJ databases">
        <title>The Genome Sequence of Cladophialophora bantiana CBS 173.52.</title>
        <authorList>
            <consortium name="The Broad Institute Genomics Platform"/>
            <person name="Cuomo C."/>
            <person name="de Hoog S."/>
            <person name="Gorbushina A."/>
            <person name="Stielow B."/>
            <person name="Teixiera M."/>
            <person name="Abouelleil A."/>
            <person name="Chapman S.B."/>
            <person name="Priest M."/>
            <person name="Young S.K."/>
            <person name="Wortman J."/>
            <person name="Nusbaum C."/>
            <person name="Birren B."/>
        </authorList>
    </citation>
    <scope>NUCLEOTIDE SEQUENCE [LARGE SCALE GENOMIC DNA]</scope>
    <source>
        <strain evidence="3">CBS 173.52</strain>
    </source>
</reference>
<dbReference type="OrthoDB" id="5577209at2759"/>
<feature type="region of interest" description="Disordered" evidence="1">
    <location>
        <begin position="490"/>
        <end position="514"/>
    </location>
</feature>
<feature type="compositionally biased region" description="Basic and acidic residues" evidence="1">
    <location>
        <begin position="500"/>
        <end position="514"/>
    </location>
</feature>
<dbReference type="CDD" id="cd14364">
    <property type="entry name" value="CUE_ASCC2"/>
    <property type="match status" value="1"/>
</dbReference>
<dbReference type="HOGENOM" id="CLU_026590_0_0_1"/>
<dbReference type="Proteomes" id="UP000053789">
    <property type="component" value="Unassembled WGS sequence"/>
</dbReference>
<keyword evidence="4" id="KW-1185">Reference proteome</keyword>
<feature type="domain" description="CUE" evidence="2">
    <location>
        <begin position="344"/>
        <end position="388"/>
    </location>
</feature>
<dbReference type="GeneID" id="27703033"/>
<name>A0A0D2FRN2_CLAB1</name>
<dbReference type="PANTHER" id="PTHR21494">
    <property type="entry name" value="ACTIVATING SIGNAL COINTEGRATOR 1 COMPLEX SUBUNIT 2 ASC-1 COMPLEX SUBUNIT P100"/>
    <property type="match status" value="1"/>
</dbReference>
<evidence type="ECO:0000259" key="2">
    <source>
        <dbReference type="PROSITE" id="PS51140"/>
    </source>
</evidence>
<evidence type="ECO:0000313" key="3">
    <source>
        <dbReference type="EMBL" id="KIW89252.1"/>
    </source>
</evidence>
<dbReference type="AlphaFoldDB" id="A0A0D2FRN2"/>